<proteinExistence type="inferred from homology"/>
<dbReference type="InterPro" id="IPR036663">
    <property type="entry name" value="Fumarylacetoacetase_C_sf"/>
</dbReference>
<comment type="similarity">
    <text evidence="1">Belongs to the FAH family.</text>
</comment>
<reference evidence="4 5" key="1">
    <citation type="journal article" date="2009" name="Proc. Natl. Acad. Sci. U.S.A.">
        <title>Biogeography of the Sulfolobus islandicus pan-genome.</title>
        <authorList>
            <person name="Reno M.L."/>
            <person name="Held N.L."/>
            <person name="Fields C.J."/>
            <person name="Burke P.V."/>
            <person name="Whitaker R.J."/>
        </authorList>
    </citation>
    <scope>NUCLEOTIDE SEQUENCE [LARGE SCALE GENOMIC DNA]</scope>
    <source>
        <strain evidence="5">Y.N.15.51 / Yellowstone #2</strain>
    </source>
</reference>
<dbReference type="Pfam" id="PF01557">
    <property type="entry name" value="FAA_hydrolase"/>
    <property type="match status" value="1"/>
</dbReference>
<dbReference type="PANTHER" id="PTHR42796:SF7">
    <property type="entry name" value="2-DEHYDRO-3-DEOXY-D-ARABINONATE DEHYDRATASE"/>
    <property type="match status" value="1"/>
</dbReference>
<dbReference type="GO" id="GO:0016787">
    <property type="term" value="F:hydrolase activity"/>
    <property type="evidence" value="ECO:0007669"/>
    <property type="project" value="UniProtKB-KW"/>
</dbReference>
<sequence>MLTCLLPTLLYAKCIFIMMKLFRVVKRGYYISYAILDNSTIIRLDEDPIKALMRYSENKEVLGDRVTGIDYQSLLKSFQINDIRITKPIDPPEVWGSGISYEMARERYSEENVAKILGKTIYEKVYDAVRPEIFFKATPNRCVGHGEAIAVRSDSEWTLPEPELAVVLDSNGKILGYTIMDDVSARDLEAENPLYLPQSKIYAGCCAFGPVIVTSDEIKNPYSLDITLKIVREGRVFFEGSVNTNKMRRKIEEQIQYLIRDNPIPDGTILTTGTAIVPGRDKGLKDEDIVEITISNIGTLITPVKKRRKIT</sequence>
<organism evidence="4 5">
    <name type="scientific">Saccharolobus islandicus (strain Y.N.15.51 / Yellowstone #2)</name>
    <name type="common">Sulfolobus islandicus</name>
    <dbReference type="NCBI Taxonomy" id="419942"/>
    <lineage>
        <taxon>Archaea</taxon>
        <taxon>Thermoproteota</taxon>
        <taxon>Thermoprotei</taxon>
        <taxon>Sulfolobales</taxon>
        <taxon>Sulfolobaceae</taxon>
        <taxon>Saccharolobus</taxon>
    </lineage>
</organism>
<dbReference type="GO" id="GO:0046872">
    <property type="term" value="F:metal ion binding"/>
    <property type="evidence" value="ECO:0007669"/>
    <property type="project" value="UniProtKB-KW"/>
</dbReference>
<dbReference type="InterPro" id="IPR051121">
    <property type="entry name" value="FAH"/>
</dbReference>
<dbReference type="Proteomes" id="UP000006818">
    <property type="component" value="Chromosome"/>
</dbReference>
<name>C3NLS8_SACI1</name>
<feature type="domain" description="Fumarylacetoacetase-like C-terminal" evidence="3">
    <location>
        <begin position="128"/>
        <end position="304"/>
    </location>
</feature>
<evidence type="ECO:0000256" key="2">
    <source>
        <dbReference type="ARBA" id="ARBA00022723"/>
    </source>
</evidence>
<dbReference type="PANTHER" id="PTHR42796">
    <property type="entry name" value="FUMARYLACETOACETATE HYDROLASE DOMAIN-CONTAINING PROTEIN 2A-RELATED"/>
    <property type="match status" value="1"/>
</dbReference>
<dbReference type="Gene3D" id="3.10.330.40">
    <property type="match status" value="1"/>
</dbReference>
<evidence type="ECO:0000259" key="3">
    <source>
        <dbReference type="Pfam" id="PF01557"/>
    </source>
</evidence>
<accession>C3NLS8</accession>
<keyword evidence="4" id="KW-0378">Hydrolase</keyword>
<protein>
    <submittedName>
        <fullName evidence="4">Fumarylacetoacetate (FAA) hydrolase</fullName>
    </submittedName>
</protein>
<dbReference type="InterPro" id="IPR011234">
    <property type="entry name" value="Fumarylacetoacetase-like_C"/>
</dbReference>
<gene>
    <name evidence="4" type="ordered locus">YN1551_0530</name>
</gene>
<dbReference type="AlphaFoldDB" id="C3NLS8"/>
<dbReference type="KEGG" id="sin:YN1551_0530"/>
<dbReference type="Gene3D" id="3.90.850.10">
    <property type="entry name" value="Fumarylacetoacetase-like, C-terminal domain"/>
    <property type="match status" value="1"/>
</dbReference>
<dbReference type="GO" id="GO:0044281">
    <property type="term" value="P:small molecule metabolic process"/>
    <property type="evidence" value="ECO:0007669"/>
    <property type="project" value="UniProtKB-ARBA"/>
</dbReference>
<dbReference type="HOGENOM" id="CLU_078481_0_0_2"/>
<keyword evidence="2" id="KW-0479">Metal-binding</keyword>
<evidence type="ECO:0000256" key="1">
    <source>
        <dbReference type="ARBA" id="ARBA00010211"/>
    </source>
</evidence>
<evidence type="ECO:0000313" key="4">
    <source>
        <dbReference type="EMBL" id="ACP47676.1"/>
    </source>
</evidence>
<dbReference type="SUPFAM" id="SSF56529">
    <property type="entry name" value="FAH"/>
    <property type="match status" value="1"/>
</dbReference>
<dbReference type="FunFam" id="3.90.850.10:FF:000030">
    <property type="entry name" value="2-dehydro-3-deoxy-D-arabinonate dehydratase"/>
    <property type="match status" value="1"/>
</dbReference>
<dbReference type="EMBL" id="CP001404">
    <property type="protein sequence ID" value="ACP47676.1"/>
    <property type="molecule type" value="Genomic_DNA"/>
</dbReference>
<evidence type="ECO:0000313" key="5">
    <source>
        <dbReference type="Proteomes" id="UP000006818"/>
    </source>
</evidence>